<accession>A0A7V2ZMZ2</accession>
<dbReference type="AlphaFoldDB" id="A0A7V2ZMZ2"/>
<organism evidence="2">
    <name type="scientific">Ignavibacterium album</name>
    <dbReference type="NCBI Taxonomy" id="591197"/>
    <lineage>
        <taxon>Bacteria</taxon>
        <taxon>Pseudomonadati</taxon>
        <taxon>Ignavibacteriota</taxon>
        <taxon>Ignavibacteria</taxon>
        <taxon>Ignavibacteriales</taxon>
        <taxon>Ignavibacteriaceae</taxon>
        <taxon>Ignavibacterium</taxon>
    </lineage>
</organism>
<gene>
    <name evidence="2" type="ORF">ENS31_15270</name>
    <name evidence="3" type="ORF">ENS56_09720</name>
</gene>
<evidence type="ECO:0000313" key="3">
    <source>
        <dbReference type="EMBL" id="HGT48302.1"/>
    </source>
</evidence>
<dbReference type="EMBL" id="DSUJ01000013">
    <property type="protein sequence ID" value="HFI92877.1"/>
    <property type="molecule type" value="Genomic_DNA"/>
</dbReference>
<evidence type="ECO:0000259" key="1">
    <source>
        <dbReference type="Pfam" id="PF13490"/>
    </source>
</evidence>
<dbReference type="Pfam" id="PF13490">
    <property type="entry name" value="zf-HC2"/>
    <property type="match status" value="1"/>
</dbReference>
<evidence type="ECO:0000313" key="2">
    <source>
        <dbReference type="EMBL" id="HFI92877.1"/>
    </source>
</evidence>
<sequence length="81" mass="9354">MSKENPNCKEVMQHICESLGEDLNSEKCVAIKHHLDNCSGCQSYFKTVELTIDLYKKYNVQLPEDAHKRLMSFLNLSDCDE</sequence>
<protein>
    <recommendedName>
        <fullName evidence="1">Putative zinc-finger domain-containing protein</fullName>
    </recommendedName>
</protein>
<name>A0A7V2ZMZ2_9BACT</name>
<reference evidence="2" key="1">
    <citation type="journal article" date="2020" name="mSystems">
        <title>Genome- and Community-Level Interaction Insights into Carbon Utilization and Element Cycling Functions of Hydrothermarchaeota in Hydrothermal Sediment.</title>
        <authorList>
            <person name="Zhou Z."/>
            <person name="Liu Y."/>
            <person name="Xu W."/>
            <person name="Pan J."/>
            <person name="Luo Z.H."/>
            <person name="Li M."/>
        </authorList>
    </citation>
    <scope>NUCLEOTIDE SEQUENCE [LARGE SCALE GENOMIC DNA]</scope>
    <source>
        <strain evidence="2">SpSt-479</strain>
        <strain evidence="3">SpSt-500</strain>
    </source>
</reference>
<feature type="domain" description="Putative zinc-finger" evidence="1">
    <location>
        <begin position="8"/>
        <end position="42"/>
    </location>
</feature>
<proteinExistence type="predicted"/>
<dbReference type="InterPro" id="IPR027383">
    <property type="entry name" value="Znf_put"/>
</dbReference>
<dbReference type="EMBL" id="DSVI01000012">
    <property type="protein sequence ID" value="HGT48302.1"/>
    <property type="molecule type" value="Genomic_DNA"/>
</dbReference>
<comment type="caution">
    <text evidence="2">The sequence shown here is derived from an EMBL/GenBank/DDBJ whole genome shotgun (WGS) entry which is preliminary data.</text>
</comment>